<dbReference type="AlphaFoldDB" id="A0A8J3ID13"/>
<evidence type="ECO:0000256" key="1">
    <source>
        <dbReference type="SAM" id="MobiDB-lite"/>
    </source>
</evidence>
<evidence type="ECO:0000313" key="4">
    <source>
        <dbReference type="EMBL" id="GHO90185.1"/>
    </source>
</evidence>
<reference evidence="4" key="1">
    <citation type="submission" date="2020-10" db="EMBL/GenBank/DDBJ databases">
        <title>Taxonomic study of unclassified bacteria belonging to the class Ktedonobacteria.</title>
        <authorList>
            <person name="Yabe S."/>
            <person name="Wang C.M."/>
            <person name="Zheng Y."/>
            <person name="Sakai Y."/>
            <person name="Cavaletti L."/>
            <person name="Monciardini P."/>
            <person name="Donadio S."/>
        </authorList>
    </citation>
    <scope>NUCLEOTIDE SEQUENCE</scope>
    <source>
        <strain evidence="4">ID150040</strain>
    </source>
</reference>
<evidence type="ECO:0008006" key="6">
    <source>
        <dbReference type="Google" id="ProtNLM"/>
    </source>
</evidence>
<organism evidence="4 5">
    <name type="scientific">Reticulibacter mediterranei</name>
    <dbReference type="NCBI Taxonomy" id="2778369"/>
    <lineage>
        <taxon>Bacteria</taxon>
        <taxon>Bacillati</taxon>
        <taxon>Chloroflexota</taxon>
        <taxon>Ktedonobacteria</taxon>
        <taxon>Ktedonobacterales</taxon>
        <taxon>Reticulibacteraceae</taxon>
        <taxon>Reticulibacter</taxon>
    </lineage>
</organism>
<accession>A0A8J3ID13</accession>
<comment type="caution">
    <text evidence="4">The sequence shown here is derived from an EMBL/GenBank/DDBJ whole genome shotgun (WGS) entry which is preliminary data.</text>
</comment>
<feature type="region of interest" description="Disordered" evidence="1">
    <location>
        <begin position="99"/>
        <end position="118"/>
    </location>
</feature>
<dbReference type="GO" id="GO:0003677">
    <property type="term" value="F:DNA binding"/>
    <property type="evidence" value="ECO:0007669"/>
    <property type="project" value="InterPro"/>
</dbReference>
<evidence type="ECO:0000313" key="5">
    <source>
        <dbReference type="Proteomes" id="UP000597444"/>
    </source>
</evidence>
<gene>
    <name evidence="4" type="ORF">KSF_002330</name>
</gene>
<sequence>MLQPLLPVYVNTHRFGGGRPRVSDRCCADAIFYVLRTGCQWQALDQTELCAHSTAHDRFQTWVKAGVFLALWQTGVEQFDEVHELDWDWLSMDGAMTKAPLGGEKTGPNPTDRGKSGVKRSVLTEGHGVPIAVEVEGANRHDMKLTRSTIMGIVVDRPEPTEEKQQGMCLDKGYDYQEVRDILHDFGFTAHRQLVDERAAR</sequence>
<keyword evidence="5" id="KW-1185">Reference proteome</keyword>
<dbReference type="Proteomes" id="UP000597444">
    <property type="component" value="Unassembled WGS sequence"/>
</dbReference>
<evidence type="ECO:0000259" key="2">
    <source>
        <dbReference type="Pfam" id="PF01609"/>
    </source>
</evidence>
<dbReference type="PANTHER" id="PTHR30007:SF0">
    <property type="entry name" value="TRANSPOSASE"/>
    <property type="match status" value="1"/>
</dbReference>
<dbReference type="EMBL" id="BNJK01000001">
    <property type="protein sequence ID" value="GHO90185.1"/>
    <property type="molecule type" value="Genomic_DNA"/>
</dbReference>
<dbReference type="NCBIfam" id="NF033580">
    <property type="entry name" value="transpos_IS5_3"/>
    <property type="match status" value="1"/>
</dbReference>
<feature type="domain" description="Transposase IS4-like" evidence="2">
    <location>
        <begin position="96"/>
        <end position="185"/>
    </location>
</feature>
<dbReference type="InterPro" id="IPR025161">
    <property type="entry name" value="IS402-like_dom"/>
</dbReference>
<protein>
    <recommendedName>
        <fullName evidence="6">IS5/IS1182 family transposase</fullName>
    </recommendedName>
</protein>
<name>A0A8J3ID13_9CHLR</name>
<evidence type="ECO:0000259" key="3">
    <source>
        <dbReference type="Pfam" id="PF13340"/>
    </source>
</evidence>
<dbReference type="GO" id="GO:0004803">
    <property type="term" value="F:transposase activity"/>
    <property type="evidence" value="ECO:0007669"/>
    <property type="project" value="InterPro"/>
</dbReference>
<feature type="domain" description="Insertion element IS402-like" evidence="3">
    <location>
        <begin position="2"/>
        <end position="71"/>
    </location>
</feature>
<dbReference type="Pfam" id="PF13340">
    <property type="entry name" value="DUF4096"/>
    <property type="match status" value="1"/>
</dbReference>
<dbReference type="PANTHER" id="PTHR30007">
    <property type="entry name" value="PHP DOMAIN PROTEIN"/>
    <property type="match status" value="1"/>
</dbReference>
<dbReference type="InterPro" id="IPR002559">
    <property type="entry name" value="Transposase_11"/>
</dbReference>
<dbReference type="Pfam" id="PF01609">
    <property type="entry name" value="DDE_Tnp_1"/>
    <property type="match status" value="1"/>
</dbReference>
<dbReference type="GO" id="GO:0006313">
    <property type="term" value="P:DNA transposition"/>
    <property type="evidence" value="ECO:0007669"/>
    <property type="project" value="InterPro"/>
</dbReference>
<proteinExistence type="predicted"/>